<protein>
    <recommendedName>
        <fullName evidence="1">Bro-N domain-containing protein</fullName>
    </recommendedName>
</protein>
<dbReference type="AlphaFoldDB" id="U5BJD9"/>
<proteinExistence type="predicted"/>
<dbReference type="eggNOG" id="COG3617">
    <property type="taxonomic scope" value="Bacteria"/>
</dbReference>
<dbReference type="PANTHER" id="PTHR36180">
    <property type="entry name" value="DNA-BINDING PROTEIN-RELATED-RELATED"/>
    <property type="match status" value="1"/>
</dbReference>
<dbReference type="SMART" id="SM01040">
    <property type="entry name" value="Bro-N"/>
    <property type="match status" value="1"/>
</dbReference>
<gene>
    <name evidence="2" type="ORF">P872_12290</name>
</gene>
<dbReference type="Pfam" id="PF02498">
    <property type="entry name" value="Bro-N"/>
    <property type="match status" value="1"/>
</dbReference>
<accession>U5BJD9</accession>
<evidence type="ECO:0000313" key="2">
    <source>
        <dbReference type="EMBL" id="ERM80545.1"/>
    </source>
</evidence>
<dbReference type="RefSeq" id="WP_019599914.1">
    <property type="nucleotide sequence ID" value="NZ_AWXR01000091.1"/>
</dbReference>
<dbReference type="Proteomes" id="UP000016843">
    <property type="component" value="Unassembled WGS sequence"/>
</dbReference>
<reference evidence="2 3" key="1">
    <citation type="journal article" date="2013" name="Genome Announc.">
        <title>Draft Genome Sequence of the Psychrophilic and Alkaliphilic Rhodonellum psychrophilum Strain GCM71T.</title>
        <authorList>
            <person name="Hauptmann A.L."/>
            <person name="Glaring M.A."/>
            <person name="Hallin P.F."/>
            <person name="Prieme A."/>
            <person name="Stougaard P."/>
        </authorList>
    </citation>
    <scope>NUCLEOTIDE SEQUENCE [LARGE SCALE GENOMIC DNA]</scope>
    <source>
        <strain evidence="2 3">GCM71</strain>
    </source>
</reference>
<organism evidence="2 3">
    <name type="scientific">Rhodonellum psychrophilum GCM71 = DSM 17998</name>
    <dbReference type="NCBI Taxonomy" id="1123057"/>
    <lineage>
        <taxon>Bacteria</taxon>
        <taxon>Pseudomonadati</taxon>
        <taxon>Bacteroidota</taxon>
        <taxon>Cytophagia</taxon>
        <taxon>Cytophagales</taxon>
        <taxon>Cytophagaceae</taxon>
        <taxon>Rhodonellum</taxon>
    </lineage>
</organism>
<sequence length="80" mass="9092">MKELVDEENKPWFVAKDVAEILGYKNTRTAIAAHCKGVLKQDTLTSKGIQSMQIIGRDDIIRLCMKSKLPAAEQFEKWLV</sequence>
<dbReference type="PATRIC" id="fig|1123057.7.peg.4619"/>
<dbReference type="PROSITE" id="PS51750">
    <property type="entry name" value="BRO_N"/>
    <property type="match status" value="1"/>
</dbReference>
<dbReference type="PANTHER" id="PTHR36180:SF2">
    <property type="entry name" value="BRO FAMILY PROTEIN"/>
    <property type="match status" value="1"/>
</dbReference>
<evidence type="ECO:0000313" key="3">
    <source>
        <dbReference type="Proteomes" id="UP000016843"/>
    </source>
</evidence>
<comment type="caution">
    <text evidence="2">The sequence shown here is derived from an EMBL/GenBank/DDBJ whole genome shotgun (WGS) entry which is preliminary data.</text>
</comment>
<evidence type="ECO:0000259" key="1">
    <source>
        <dbReference type="PROSITE" id="PS51750"/>
    </source>
</evidence>
<feature type="domain" description="Bro-N" evidence="1">
    <location>
        <begin position="1"/>
        <end position="80"/>
    </location>
</feature>
<dbReference type="OrthoDB" id="1078540at2"/>
<name>U5BJD9_9BACT</name>
<keyword evidence="3" id="KW-1185">Reference proteome</keyword>
<dbReference type="InterPro" id="IPR003497">
    <property type="entry name" value="BRO_N_domain"/>
</dbReference>
<dbReference type="EMBL" id="AWXR01000091">
    <property type="protein sequence ID" value="ERM80545.1"/>
    <property type="molecule type" value="Genomic_DNA"/>
</dbReference>